<dbReference type="GO" id="GO:0009099">
    <property type="term" value="P:L-valine biosynthetic process"/>
    <property type="evidence" value="ECO:0007669"/>
    <property type="project" value="TreeGrafter"/>
</dbReference>
<feature type="domain" description="Thiamine pyrophosphate enzyme N-terminal TPP-binding" evidence="2">
    <location>
        <begin position="1"/>
        <end position="114"/>
    </location>
</feature>
<dbReference type="EMBL" id="JAAAHS010000667">
    <property type="protein sequence ID" value="NBE56968.1"/>
    <property type="molecule type" value="Genomic_DNA"/>
</dbReference>
<dbReference type="SUPFAM" id="SSF52518">
    <property type="entry name" value="Thiamin diphosphate-binding fold (THDP-binding)"/>
    <property type="match status" value="1"/>
</dbReference>
<gene>
    <name evidence="3" type="ORF">GUY60_37250</name>
</gene>
<evidence type="ECO:0000259" key="2">
    <source>
        <dbReference type="Pfam" id="PF02776"/>
    </source>
</evidence>
<sequence>MSGGEVLVRALAAHGVDLAFGIPGTHNLEVYRHLGPYGIRHVTPRHEQGAGYAADGYARVTGRPGVAVTTTGPALLNIAAAAGQAYSDSVPLLIVSPGMPLRHPRQSTGMLHEMRSQTEAMRGVTAFSHRVSTVEEIGSAVARAFTLFRSERPRPVHIEVPLDLLEASG</sequence>
<dbReference type="InterPro" id="IPR029061">
    <property type="entry name" value="THDP-binding"/>
</dbReference>
<dbReference type="PANTHER" id="PTHR18968:SF13">
    <property type="entry name" value="ACETOLACTATE SYNTHASE CATALYTIC SUBUNIT, MITOCHONDRIAL"/>
    <property type="match status" value="1"/>
</dbReference>
<dbReference type="Proteomes" id="UP000598297">
    <property type="component" value="Unassembled WGS sequence"/>
</dbReference>
<dbReference type="GO" id="GO:0009097">
    <property type="term" value="P:isoleucine biosynthetic process"/>
    <property type="evidence" value="ECO:0007669"/>
    <property type="project" value="TreeGrafter"/>
</dbReference>
<dbReference type="GO" id="GO:0050660">
    <property type="term" value="F:flavin adenine dinucleotide binding"/>
    <property type="evidence" value="ECO:0007669"/>
    <property type="project" value="TreeGrafter"/>
</dbReference>
<feature type="non-terminal residue" evidence="3">
    <location>
        <position position="169"/>
    </location>
</feature>
<dbReference type="GO" id="GO:0000287">
    <property type="term" value="F:magnesium ion binding"/>
    <property type="evidence" value="ECO:0007669"/>
    <property type="project" value="UniProtKB-ARBA"/>
</dbReference>
<evidence type="ECO:0000313" key="3">
    <source>
        <dbReference type="EMBL" id="NBE56968.1"/>
    </source>
</evidence>
<evidence type="ECO:0000313" key="4">
    <source>
        <dbReference type="Proteomes" id="UP000598297"/>
    </source>
</evidence>
<organism evidence="3 4">
    <name type="scientific">Streptomyces boluensis</name>
    <dbReference type="NCBI Taxonomy" id="1775135"/>
    <lineage>
        <taxon>Bacteria</taxon>
        <taxon>Bacillati</taxon>
        <taxon>Actinomycetota</taxon>
        <taxon>Actinomycetes</taxon>
        <taxon>Kitasatosporales</taxon>
        <taxon>Streptomycetaceae</taxon>
        <taxon>Streptomyces</taxon>
    </lineage>
</organism>
<comment type="similarity">
    <text evidence="1">Belongs to the TPP enzyme family.</text>
</comment>
<comment type="caution">
    <text evidence="3">The sequence shown here is derived from an EMBL/GenBank/DDBJ whole genome shotgun (WGS) entry which is preliminary data.</text>
</comment>
<name>A0A964UZ39_9ACTN</name>
<dbReference type="InterPro" id="IPR012001">
    <property type="entry name" value="Thiamin_PyroP_enz_TPP-bd_dom"/>
</dbReference>
<accession>A0A964UZ39</accession>
<dbReference type="GO" id="GO:0005948">
    <property type="term" value="C:acetolactate synthase complex"/>
    <property type="evidence" value="ECO:0007669"/>
    <property type="project" value="TreeGrafter"/>
</dbReference>
<dbReference type="Gene3D" id="3.40.50.970">
    <property type="match status" value="1"/>
</dbReference>
<evidence type="ECO:0000256" key="1">
    <source>
        <dbReference type="ARBA" id="ARBA00007812"/>
    </source>
</evidence>
<proteinExistence type="inferred from homology"/>
<dbReference type="GO" id="GO:0003984">
    <property type="term" value="F:acetolactate synthase activity"/>
    <property type="evidence" value="ECO:0007669"/>
    <property type="project" value="TreeGrafter"/>
</dbReference>
<dbReference type="InterPro" id="IPR045229">
    <property type="entry name" value="TPP_enz"/>
</dbReference>
<dbReference type="GO" id="GO:0030976">
    <property type="term" value="F:thiamine pyrophosphate binding"/>
    <property type="evidence" value="ECO:0007669"/>
    <property type="project" value="InterPro"/>
</dbReference>
<protein>
    <submittedName>
        <fullName evidence="3">Acetolactate synthase</fullName>
    </submittedName>
</protein>
<dbReference type="PANTHER" id="PTHR18968">
    <property type="entry name" value="THIAMINE PYROPHOSPHATE ENZYMES"/>
    <property type="match status" value="1"/>
</dbReference>
<reference evidence="3" key="1">
    <citation type="submission" date="2020-01" db="EMBL/GenBank/DDBJ databases">
        <title>Whole-genome analyses of novel actinobacteria.</title>
        <authorList>
            <person name="Sahin N."/>
        </authorList>
    </citation>
    <scope>NUCLEOTIDE SEQUENCE</scope>
    <source>
        <strain evidence="3">YC537</strain>
    </source>
</reference>
<keyword evidence="4" id="KW-1185">Reference proteome</keyword>
<dbReference type="Pfam" id="PF02776">
    <property type="entry name" value="TPP_enzyme_N"/>
    <property type="match status" value="1"/>
</dbReference>
<dbReference type="AlphaFoldDB" id="A0A964UZ39"/>
<dbReference type="CDD" id="cd07035">
    <property type="entry name" value="TPP_PYR_POX_like"/>
    <property type="match status" value="1"/>
</dbReference>